<name>A0ABR4ZFR0_9NOCA</name>
<organism evidence="2 3">
    <name type="scientific">Nocardia vulneris</name>
    <dbReference type="NCBI Taxonomy" id="1141657"/>
    <lineage>
        <taxon>Bacteria</taxon>
        <taxon>Bacillati</taxon>
        <taxon>Actinomycetota</taxon>
        <taxon>Actinomycetes</taxon>
        <taxon>Mycobacteriales</taxon>
        <taxon>Nocardiaceae</taxon>
        <taxon>Nocardia</taxon>
    </lineage>
</organism>
<sequence length="133" mass="14369">MDALHPRLLVGRFAECFDFYSAVLPELLGAELIKGTAAGPYANWDVHGQGVLVLFDRAAMAEVAGTAARPVQPAQDTVMFVCRVPEVAAGFDLCVRHGATVVTGVTERPHWGPNLRTAHVRDPEGTLIELQSY</sequence>
<comment type="caution">
    <text evidence="2">The sequence shown here is derived from an EMBL/GenBank/DDBJ whole genome shotgun (WGS) entry which is preliminary data.</text>
</comment>
<dbReference type="RefSeq" id="WP_043670674.1">
    <property type="nucleotide sequence ID" value="NZ_BDCI01000053.1"/>
</dbReference>
<keyword evidence="3" id="KW-1185">Reference proteome</keyword>
<dbReference type="InterPro" id="IPR037523">
    <property type="entry name" value="VOC_core"/>
</dbReference>
<dbReference type="InterPro" id="IPR029068">
    <property type="entry name" value="Glyas_Bleomycin-R_OHBP_Dase"/>
</dbReference>
<accession>A0ABR4ZFR0</accession>
<evidence type="ECO:0000313" key="2">
    <source>
        <dbReference type="EMBL" id="KIA64150.1"/>
    </source>
</evidence>
<dbReference type="EMBL" id="JNFP01000016">
    <property type="protein sequence ID" value="KIA64150.1"/>
    <property type="molecule type" value="Genomic_DNA"/>
</dbReference>
<dbReference type="PROSITE" id="PS51819">
    <property type="entry name" value="VOC"/>
    <property type="match status" value="1"/>
</dbReference>
<protein>
    <submittedName>
        <fullName evidence="2">Glyoxalase</fullName>
    </submittedName>
</protein>
<dbReference type="InterPro" id="IPR004360">
    <property type="entry name" value="Glyas_Fos-R_dOase_dom"/>
</dbReference>
<gene>
    <name evidence="2" type="ORF">FG87_15935</name>
</gene>
<dbReference type="Gene3D" id="3.10.180.10">
    <property type="entry name" value="2,3-Dihydroxybiphenyl 1,2-Dioxygenase, domain 1"/>
    <property type="match status" value="1"/>
</dbReference>
<dbReference type="Pfam" id="PF00903">
    <property type="entry name" value="Glyoxalase"/>
    <property type="match status" value="1"/>
</dbReference>
<evidence type="ECO:0000313" key="3">
    <source>
        <dbReference type="Proteomes" id="UP000031364"/>
    </source>
</evidence>
<proteinExistence type="predicted"/>
<evidence type="ECO:0000259" key="1">
    <source>
        <dbReference type="PROSITE" id="PS51819"/>
    </source>
</evidence>
<dbReference type="Proteomes" id="UP000031364">
    <property type="component" value="Unassembled WGS sequence"/>
</dbReference>
<reference evidence="2 3" key="1">
    <citation type="journal article" date="2014" name="Int. J. Syst. Evol. Microbiol.">
        <title>Nocardia vulneris sp. nov., isolated from wounds of human patients in North America.</title>
        <authorList>
            <person name="Lasker B.A."/>
            <person name="Bell M."/>
            <person name="Klenk H.P."/>
            <person name="Sproer C."/>
            <person name="Schumann C."/>
            <person name="Schumann P."/>
            <person name="Brown J.M."/>
        </authorList>
    </citation>
    <scope>NUCLEOTIDE SEQUENCE [LARGE SCALE GENOMIC DNA]</scope>
    <source>
        <strain evidence="2 3">W9851</strain>
    </source>
</reference>
<feature type="domain" description="VOC" evidence="1">
    <location>
        <begin position="1"/>
        <end position="133"/>
    </location>
</feature>
<dbReference type="SUPFAM" id="SSF54593">
    <property type="entry name" value="Glyoxalase/Bleomycin resistance protein/Dihydroxybiphenyl dioxygenase"/>
    <property type="match status" value="1"/>
</dbReference>